<reference evidence="2" key="1">
    <citation type="journal article" date="2020" name="Nature">
        <title>Giant virus diversity and host interactions through global metagenomics.</title>
        <authorList>
            <person name="Schulz F."/>
            <person name="Roux S."/>
            <person name="Paez-Espino D."/>
            <person name="Jungbluth S."/>
            <person name="Walsh D.A."/>
            <person name="Denef V.J."/>
            <person name="McMahon K.D."/>
            <person name="Konstantinidis K.T."/>
            <person name="Eloe-Fadrosh E.A."/>
            <person name="Kyrpides N.C."/>
            <person name="Woyke T."/>
        </authorList>
    </citation>
    <scope>NUCLEOTIDE SEQUENCE</scope>
    <source>
        <strain evidence="2">GVMAG-M-3300024258-14</strain>
    </source>
</reference>
<sequence length="281" mass="32950">MASLELKKFDMKSISFKASEAKGPVIVLIGKRDTGKSFLVRDLLYYHQEIPIGTVISGTEEGNGFYGSMIPKLFIHNEYNTAIIENILKRQRTVLKQVKREIETYKKSSIDPRAFVILDDCLFDSSWSRDKMMRLLFMNGRHWKVMLVITMQYPLGVPPILRTNIDYVFILRENYIANRKRIYENYAGMFPTFESFCQVMDQCTENYECLVINNNSKSNKLQDQVYWYKAESHNSFKLGSKEFWDLSKDLKDNDDEDEAYDPNKMKKKNSGPRISVKKSKW</sequence>
<proteinExistence type="predicted"/>
<name>A0A6C0IKW2_9ZZZZ</name>
<dbReference type="InterPro" id="IPR027417">
    <property type="entry name" value="P-loop_NTPase"/>
</dbReference>
<accession>A0A6C0IKW2</accession>
<protein>
    <submittedName>
        <fullName evidence="2">Uncharacterized protein</fullName>
    </submittedName>
</protein>
<evidence type="ECO:0000256" key="1">
    <source>
        <dbReference type="SAM" id="MobiDB-lite"/>
    </source>
</evidence>
<dbReference type="SUPFAM" id="SSF52540">
    <property type="entry name" value="P-loop containing nucleoside triphosphate hydrolases"/>
    <property type="match status" value="1"/>
</dbReference>
<dbReference type="AlphaFoldDB" id="A0A6C0IKW2"/>
<dbReference type="Gene3D" id="3.40.50.300">
    <property type="entry name" value="P-loop containing nucleotide triphosphate hydrolases"/>
    <property type="match status" value="1"/>
</dbReference>
<evidence type="ECO:0000313" key="2">
    <source>
        <dbReference type="EMBL" id="QHT93834.1"/>
    </source>
</evidence>
<dbReference type="EMBL" id="MN740210">
    <property type="protein sequence ID" value="QHT93834.1"/>
    <property type="molecule type" value="Genomic_DNA"/>
</dbReference>
<organism evidence="2">
    <name type="scientific">viral metagenome</name>
    <dbReference type="NCBI Taxonomy" id="1070528"/>
    <lineage>
        <taxon>unclassified sequences</taxon>
        <taxon>metagenomes</taxon>
        <taxon>organismal metagenomes</taxon>
    </lineage>
</organism>
<feature type="region of interest" description="Disordered" evidence="1">
    <location>
        <begin position="252"/>
        <end position="281"/>
    </location>
</feature>
<feature type="compositionally biased region" description="Basic residues" evidence="1">
    <location>
        <begin position="265"/>
        <end position="281"/>
    </location>
</feature>